<feature type="transmembrane region" description="Helical" evidence="7">
    <location>
        <begin position="243"/>
        <end position="263"/>
    </location>
</feature>
<accession>A0A427YX95</accession>
<gene>
    <name evidence="10" type="ORF">EHS25_000800</name>
</gene>
<dbReference type="Proteomes" id="UP000279259">
    <property type="component" value="Unassembled WGS sequence"/>
</dbReference>
<dbReference type="OrthoDB" id="432292at2759"/>
<feature type="domain" description="Ribophorin II C-terminal" evidence="9">
    <location>
        <begin position="197"/>
        <end position="295"/>
    </location>
</feature>
<dbReference type="AlphaFoldDB" id="A0A427YX95"/>
<evidence type="ECO:0000256" key="5">
    <source>
        <dbReference type="ARBA" id="ARBA00022989"/>
    </source>
</evidence>
<keyword evidence="6 7" id="KW-0472">Membrane</keyword>
<protein>
    <recommendedName>
        <fullName evidence="9">Ribophorin II C-terminal domain-containing protein</fullName>
    </recommendedName>
</protein>
<feature type="chain" id="PRO_5044317774" description="Ribophorin II C-terminal domain-containing protein" evidence="8">
    <location>
        <begin position="27"/>
        <end position="302"/>
    </location>
</feature>
<keyword evidence="11" id="KW-1185">Reference proteome</keyword>
<evidence type="ECO:0000256" key="8">
    <source>
        <dbReference type="SAM" id="SignalP"/>
    </source>
</evidence>
<dbReference type="InterPro" id="IPR008814">
    <property type="entry name" value="Swp1"/>
</dbReference>
<dbReference type="EMBL" id="RSCD01000001">
    <property type="protein sequence ID" value="RSH95708.1"/>
    <property type="molecule type" value="Genomic_DNA"/>
</dbReference>
<evidence type="ECO:0000256" key="1">
    <source>
        <dbReference type="ARBA" id="ARBA00004477"/>
    </source>
</evidence>
<proteinExistence type="predicted"/>
<reference evidence="10 11" key="1">
    <citation type="submission" date="2018-11" db="EMBL/GenBank/DDBJ databases">
        <title>Genome sequence of Saitozyma podzolica DSM 27192.</title>
        <authorList>
            <person name="Aliyu H."/>
            <person name="Gorte O."/>
            <person name="Ochsenreither K."/>
        </authorList>
    </citation>
    <scope>NUCLEOTIDE SEQUENCE [LARGE SCALE GENOMIC DNA]</scope>
    <source>
        <strain evidence="10 11">DSM 27192</strain>
    </source>
</reference>
<evidence type="ECO:0000256" key="7">
    <source>
        <dbReference type="SAM" id="Phobius"/>
    </source>
</evidence>
<keyword evidence="5 7" id="KW-1133">Transmembrane helix</keyword>
<comment type="caution">
    <text evidence="10">The sequence shown here is derived from an EMBL/GenBank/DDBJ whole genome shotgun (WGS) entry which is preliminary data.</text>
</comment>
<evidence type="ECO:0000259" key="9">
    <source>
        <dbReference type="Pfam" id="PF25147"/>
    </source>
</evidence>
<keyword evidence="3 8" id="KW-0732">Signal</keyword>
<dbReference type="PANTHER" id="PTHR12640:SF0">
    <property type="entry name" value="DOLICHYL-DIPHOSPHOOLIGOSACCHARIDE--PROTEIN GLYCOSYLTRANSFERASE SUBUNIT 2"/>
    <property type="match status" value="1"/>
</dbReference>
<dbReference type="GO" id="GO:0008250">
    <property type="term" value="C:oligosaccharyltransferase complex"/>
    <property type="evidence" value="ECO:0007669"/>
    <property type="project" value="InterPro"/>
</dbReference>
<evidence type="ECO:0000256" key="3">
    <source>
        <dbReference type="ARBA" id="ARBA00022729"/>
    </source>
</evidence>
<organism evidence="10 11">
    <name type="scientific">Saitozyma podzolica</name>
    <dbReference type="NCBI Taxonomy" id="1890683"/>
    <lineage>
        <taxon>Eukaryota</taxon>
        <taxon>Fungi</taxon>
        <taxon>Dikarya</taxon>
        <taxon>Basidiomycota</taxon>
        <taxon>Agaricomycotina</taxon>
        <taxon>Tremellomycetes</taxon>
        <taxon>Tremellales</taxon>
        <taxon>Trimorphomycetaceae</taxon>
        <taxon>Saitozyma</taxon>
    </lineage>
</organism>
<evidence type="ECO:0000256" key="6">
    <source>
        <dbReference type="ARBA" id="ARBA00023136"/>
    </source>
</evidence>
<sequence length="302" mass="32184">MLTRWRRAALLALGLVVAASSSVAAASKPALGIKNAKVAVTSRMDCTMRPTPMCSLKEPAPLPSPMVLGEATTFKLTFTIVDTASGEPVFPQQAHLLFADKKGEEDVTLPVSVKSNGKASFTINTSKPPAALLPTHGNFHLTLLLSSLDAYTPLSYPLGDVSLPPSILKPLSRKRHDLPARPGEPAFQPEIELFHTFRAEEDLGGMGMSLVGTILALSPWAVLVALITKISPSLNHILPPGSALLWLATLAIIEALIFTYWAILTLPIFLPPFIILCVLSAYAGKVALTDIRADRLKAGGTP</sequence>
<dbReference type="PANTHER" id="PTHR12640">
    <property type="entry name" value="RIBOPHORIN II"/>
    <property type="match status" value="1"/>
</dbReference>
<evidence type="ECO:0000256" key="2">
    <source>
        <dbReference type="ARBA" id="ARBA00022692"/>
    </source>
</evidence>
<evidence type="ECO:0000256" key="4">
    <source>
        <dbReference type="ARBA" id="ARBA00022824"/>
    </source>
</evidence>
<feature type="signal peptide" evidence="8">
    <location>
        <begin position="1"/>
        <end position="26"/>
    </location>
</feature>
<keyword evidence="2 7" id="KW-0812">Transmembrane</keyword>
<dbReference type="GO" id="GO:0006487">
    <property type="term" value="P:protein N-linked glycosylation"/>
    <property type="evidence" value="ECO:0007669"/>
    <property type="project" value="TreeGrafter"/>
</dbReference>
<comment type="subcellular location">
    <subcellularLocation>
        <location evidence="1">Endoplasmic reticulum membrane</location>
        <topology evidence="1">Multi-pass membrane protein</topology>
    </subcellularLocation>
</comment>
<dbReference type="STRING" id="1890683.A0A427YX95"/>
<feature type="transmembrane region" description="Helical" evidence="7">
    <location>
        <begin position="269"/>
        <end position="288"/>
    </location>
</feature>
<feature type="transmembrane region" description="Helical" evidence="7">
    <location>
        <begin position="206"/>
        <end position="231"/>
    </location>
</feature>
<dbReference type="InterPro" id="IPR056790">
    <property type="entry name" value="Ribophorin_II_C"/>
</dbReference>
<keyword evidence="4" id="KW-0256">Endoplasmic reticulum</keyword>
<dbReference type="UniPathway" id="UPA00378"/>
<evidence type="ECO:0000313" key="10">
    <source>
        <dbReference type="EMBL" id="RSH95708.1"/>
    </source>
</evidence>
<evidence type="ECO:0000313" key="11">
    <source>
        <dbReference type="Proteomes" id="UP000279259"/>
    </source>
</evidence>
<name>A0A427YX95_9TREE</name>
<dbReference type="Pfam" id="PF25147">
    <property type="entry name" value="Ribophorin_II_C"/>
    <property type="match status" value="1"/>
</dbReference>